<keyword evidence="2 9" id="KW-0808">Transferase</keyword>
<dbReference type="Pfam" id="PF01467">
    <property type="entry name" value="CTP_transf_like"/>
    <property type="match status" value="1"/>
</dbReference>
<comment type="cofactor">
    <cofactor evidence="9">
        <name>Mg(2+)</name>
        <dbReference type="ChEBI" id="CHEBI:18420"/>
    </cofactor>
</comment>
<dbReference type="HAMAP" id="MF_00151">
    <property type="entry name" value="PPAT_bact"/>
    <property type="match status" value="1"/>
</dbReference>
<comment type="subcellular location">
    <subcellularLocation>
        <location evidence="9">Cytoplasm</location>
    </subcellularLocation>
</comment>
<evidence type="ECO:0000256" key="1">
    <source>
        <dbReference type="ARBA" id="ARBA00022490"/>
    </source>
</evidence>
<evidence type="ECO:0000256" key="3">
    <source>
        <dbReference type="ARBA" id="ARBA00022695"/>
    </source>
</evidence>
<evidence type="ECO:0000256" key="4">
    <source>
        <dbReference type="ARBA" id="ARBA00022741"/>
    </source>
</evidence>
<feature type="binding site" evidence="9">
    <location>
        <begin position="9"/>
        <end position="10"/>
    </location>
    <ligand>
        <name>ATP</name>
        <dbReference type="ChEBI" id="CHEBI:30616"/>
    </ligand>
</feature>
<evidence type="ECO:0000256" key="9">
    <source>
        <dbReference type="HAMAP-Rule" id="MF_00151"/>
    </source>
</evidence>
<evidence type="ECO:0000313" key="12">
    <source>
        <dbReference type="Proteomes" id="UP000824125"/>
    </source>
</evidence>
<protein>
    <recommendedName>
        <fullName evidence="9">Phosphopantetheine adenylyltransferase</fullName>
        <ecNumber evidence="9">2.7.7.3</ecNumber>
    </recommendedName>
    <alternativeName>
        <fullName evidence="9">Dephospho-CoA pyrophosphorylase</fullName>
    </alternativeName>
    <alternativeName>
        <fullName evidence="9">Pantetheine-phosphate adenylyltransferase</fullName>
        <shortName evidence="9">PPAT</shortName>
    </alternativeName>
</protein>
<proteinExistence type="inferred from homology"/>
<gene>
    <name evidence="9 11" type="primary">coaD</name>
    <name evidence="11" type="ORF">IAD23_06985</name>
</gene>
<feature type="binding site" evidence="9">
    <location>
        <position position="73"/>
    </location>
    <ligand>
        <name>substrate</name>
    </ligand>
</feature>
<feature type="binding site" evidence="9">
    <location>
        <position position="17"/>
    </location>
    <ligand>
        <name>ATP</name>
        <dbReference type="ChEBI" id="CHEBI:30616"/>
    </ligand>
</feature>
<evidence type="ECO:0000259" key="10">
    <source>
        <dbReference type="Pfam" id="PF01467"/>
    </source>
</evidence>
<comment type="caution">
    <text evidence="11">The sequence shown here is derived from an EMBL/GenBank/DDBJ whole genome shotgun (WGS) entry which is preliminary data.</text>
</comment>
<dbReference type="EMBL" id="DVNM01000039">
    <property type="protein sequence ID" value="HIU69681.1"/>
    <property type="molecule type" value="Genomic_DNA"/>
</dbReference>
<feature type="binding site" evidence="9">
    <location>
        <position position="41"/>
    </location>
    <ligand>
        <name>substrate</name>
    </ligand>
</feature>
<feature type="domain" description="Cytidyltransferase-like" evidence="10">
    <location>
        <begin position="5"/>
        <end position="133"/>
    </location>
</feature>
<evidence type="ECO:0000256" key="7">
    <source>
        <dbReference type="ARBA" id="ARBA00022993"/>
    </source>
</evidence>
<dbReference type="GO" id="GO:0005524">
    <property type="term" value="F:ATP binding"/>
    <property type="evidence" value="ECO:0007669"/>
    <property type="project" value="UniProtKB-KW"/>
</dbReference>
<dbReference type="PANTHER" id="PTHR21342:SF1">
    <property type="entry name" value="PHOSPHOPANTETHEINE ADENYLYLTRANSFERASE"/>
    <property type="match status" value="1"/>
</dbReference>
<comment type="subunit">
    <text evidence="9">Homohexamer.</text>
</comment>
<dbReference type="GO" id="GO:0004595">
    <property type="term" value="F:pantetheine-phosphate adenylyltransferase activity"/>
    <property type="evidence" value="ECO:0007669"/>
    <property type="project" value="UniProtKB-UniRule"/>
</dbReference>
<organism evidence="11 12">
    <name type="scientific">Candidatus Scybalenecus merdavium</name>
    <dbReference type="NCBI Taxonomy" id="2840939"/>
    <lineage>
        <taxon>Bacteria</taxon>
        <taxon>Bacillati</taxon>
        <taxon>Bacillota</taxon>
        <taxon>Clostridia</taxon>
        <taxon>Eubacteriales</taxon>
        <taxon>Oscillospiraceae</taxon>
        <taxon>Oscillospiraceae incertae sedis</taxon>
        <taxon>Candidatus Scybalenecus</taxon>
    </lineage>
</organism>
<dbReference type="NCBIfam" id="TIGR00125">
    <property type="entry name" value="cyt_tran_rel"/>
    <property type="match status" value="1"/>
</dbReference>
<dbReference type="NCBIfam" id="TIGR01510">
    <property type="entry name" value="coaD_prev_kdtB"/>
    <property type="match status" value="1"/>
</dbReference>
<comment type="similarity">
    <text evidence="9">Belongs to the bacterial CoaD family.</text>
</comment>
<dbReference type="PANTHER" id="PTHR21342">
    <property type="entry name" value="PHOSPHOPANTETHEINE ADENYLYLTRANSFERASE"/>
    <property type="match status" value="1"/>
</dbReference>
<feature type="binding site" evidence="9">
    <location>
        <position position="9"/>
    </location>
    <ligand>
        <name>substrate</name>
    </ligand>
</feature>
<feature type="binding site" evidence="9">
    <location>
        <begin position="88"/>
        <end position="90"/>
    </location>
    <ligand>
        <name>ATP</name>
        <dbReference type="ChEBI" id="CHEBI:30616"/>
    </ligand>
</feature>
<dbReference type="GO" id="GO:0015937">
    <property type="term" value="P:coenzyme A biosynthetic process"/>
    <property type="evidence" value="ECO:0007669"/>
    <property type="project" value="UniProtKB-UniRule"/>
</dbReference>
<keyword evidence="7 9" id="KW-0173">Coenzyme A biosynthesis</keyword>
<dbReference type="InterPro" id="IPR004821">
    <property type="entry name" value="Cyt_trans-like"/>
</dbReference>
<dbReference type="InterPro" id="IPR001980">
    <property type="entry name" value="PPAT"/>
</dbReference>
<feature type="binding site" evidence="9">
    <location>
        <begin position="123"/>
        <end position="129"/>
    </location>
    <ligand>
        <name>ATP</name>
        <dbReference type="ChEBI" id="CHEBI:30616"/>
    </ligand>
</feature>
<feature type="site" description="Transition state stabilizer" evidence="9">
    <location>
        <position position="17"/>
    </location>
</feature>
<accession>A0A9D1SPK2</accession>
<dbReference type="InterPro" id="IPR014729">
    <property type="entry name" value="Rossmann-like_a/b/a_fold"/>
</dbReference>
<evidence type="ECO:0000256" key="6">
    <source>
        <dbReference type="ARBA" id="ARBA00022842"/>
    </source>
</evidence>
<reference evidence="11" key="2">
    <citation type="journal article" date="2021" name="PeerJ">
        <title>Extensive microbial diversity within the chicken gut microbiome revealed by metagenomics and culture.</title>
        <authorList>
            <person name="Gilroy R."/>
            <person name="Ravi A."/>
            <person name="Getino M."/>
            <person name="Pursley I."/>
            <person name="Horton D.L."/>
            <person name="Alikhan N.F."/>
            <person name="Baker D."/>
            <person name="Gharbi K."/>
            <person name="Hall N."/>
            <person name="Watson M."/>
            <person name="Adriaenssens E.M."/>
            <person name="Foster-Nyarko E."/>
            <person name="Jarju S."/>
            <person name="Secka A."/>
            <person name="Antonio M."/>
            <person name="Oren A."/>
            <person name="Chaudhuri R.R."/>
            <person name="La Ragione R."/>
            <person name="Hildebrand F."/>
            <person name="Pallen M.J."/>
        </authorList>
    </citation>
    <scope>NUCLEOTIDE SEQUENCE</scope>
    <source>
        <strain evidence="11">CHK176-6737</strain>
    </source>
</reference>
<dbReference type="CDD" id="cd02163">
    <property type="entry name" value="PPAT"/>
    <property type="match status" value="1"/>
</dbReference>
<keyword evidence="1 9" id="KW-0963">Cytoplasm</keyword>
<evidence type="ECO:0000313" key="11">
    <source>
        <dbReference type="EMBL" id="HIU69681.1"/>
    </source>
</evidence>
<comment type="catalytic activity">
    <reaction evidence="8 9">
        <text>(R)-4'-phosphopantetheine + ATP + H(+) = 3'-dephospho-CoA + diphosphate</text>
        <dbReference type="Rhea" id="RHEA:19801"/>
        <dbReference type="ChEBI" id="CHEBI:15378"/>
        <dbReference type="ChEBI" id="CHEBI:30616"/>
        <dbReference type="ChEBI" id="CHEBI:33019"/>
        <dbReference type="ChEBI" id="CHEBI:57328"/>
        <dbReference type="ChEBI" id="CHEBI:61723"/>
        <dbReference type="EC" id="2.7.7.3"/>
    </reaction>
</comment>
<feature type="binding site" evidence="9">
    <location>
        <position position="87"/>
    </location>
    <ligand>
        <name>substrate</name>
    </ligand>
</feature>
<dbReference type="Gene3D" id="3.40.50.620">
    <property type="entry name" value="HUPs"/>
    <property type="match status" value="1"/>
</dbReference>
<comment type="pathway">
    <text evidence="9">Cofactor biosynthesis; coenzyme A biosynthesis; CoA from (R)-pantothenate: step 4/5.</text>
</comment>
<evidence type="ECO:0000256" key="5">
    <source>
        <dbReference type="ARBA" id="ARBA00022840"/>
    </source>
</evidence>
<name>A0A9D1SPK2_9FIRM</name>
<keyword evidence="5 9" id="KW-0067">ATP-binding</keyword>
<sequence>MKTVLYPGSFDPVTLGHVDIIERAADLFDKVIVLVTVNNAKKDPLFSLEERIDLLRRCIHKDNIEIDTCDGLLVEYAKSHGVSAIVKGLRAVSDFDYEFQQALTNKSLYPAIETVFLTARAENMFLSSSMVKEVCSLGGDISLFVPKEIKNDIYQRCKGEV</sequence>
<dbReference type="AlphaFoldDB" id="A0A9D1SPK2"/>
<comment type="function">
    <text evidence="9">Reversibly transfers an adenylyl group from ATP to 4'-phosphopantetheine, yielding dephospho-CoA (dPCoA) and pyrophosphate.</text>
</comment>
<dbReference type="GO" id="GO:0005737">
    <property type="term" value="C:cytoplasm"/>
    <property type="evidence" value="ECO:0007669"/>
    <property type="project" value="UniProtKB-SubCell"/>
</dbReference>
<reference evidence="11" key="1">
    <citation type="submission" date="2020-10" db="EMBL/GenBank/DDBJ databases">
        <authorList>
            <person name="Gilroy R."/>
        </authorList>
    </citation>
    <scope>NUCLEOTIDE SEQUENCE</scope>
    <source>
        <strain evidence="11">CHK176-6737</strain>
    </source>
</reference>
<evidence type="ECO:0000256" key="2">
    <source>
        <dbReference type="ARBA" id="ARBA00022679"/>
    </source>
</evidence>
<dbReference type="EC" id="2.7.7.3" evidence="9"/>
<keyword evidence="3 9" id="KW-0548">Nucleotidyltransferase</keyword>
<dbReference type="PRINTS" id="PR01020">
    <property type="entry name" value="LPSBIOSNTHSS"/>
</dbReference>
<dbReference type="SUPFAM" id="SSF52374">
    <property type="entry name" value="Nucleotidylyl transferase"/>
    <property type="match status" value="1"/>
</dbReference>
<dbReference type="Proteomes" id="UP000824125">
    <property type="component" value="Unassembled WGS sequence"/>
</dbReference>
<keyword evidence="4 9" id="KW-0547">Nucleotide-binding</keyword>
<feature type="binding site" evidence="9">
    <location>
        <position position="98"/>
    </location>
    <ligand>
        <name>ATP</name>
        <dbReference type="ChEBI" id="CHEBI:30616"/>
    </ligand>
</feature>
<evidence type="ECO:0000256" key="8">
    <source>
        <dbReference type="ARBA" id="ARBA00029346"/>
    </source>
</evidence>
<keyword evidence="6 9" id="KW-0460">Magnesium</keyword>